<dbReference type="GO" id="GO:0020037">
    <property type="term" value="F:heme binding"/>
    <property type="evidence" value="ECO:0007669"/>
    <property type="project" value="InterPro"/>
</dbReference>
<dbReference type="GO" id="GO:0004497">
    <property type="term" value="F:monooxygenase activity"/>
    <property type="evidence" value="ECO:0007669"/>
    <property type="project" value="InterPro"/>
</dbReference>
<dbReference type="SUPFAM" id="SSF48264">
    <property type="entry name" value="Cytochrome P450"/>
    <property type="match status" value="2"/>
</dbReference>
<evidence type="ECO:0000256" key="6">
    <source>
        <dbReference type="SAM" id="Phobius"/>
    </source>
</evidence>
<dbReference type="Proteomes" id="UP000018001">
    <property type="component" value="Unassembled WGS sequence"/>
</dbReference>
<evidence type="ECO:0000256" key="1">
    <source>
        <dbReference type="ARBA" id="ARBA00001971"/>
    </source>
</evidence>
<comment type="similarity">
    <text evidence="2">Belongs to the cytochrome P450 family.</text>
</comment>
<keyword evidence="6" id="KW-0472">Membrane</keyword>
<dbReference type="CDD" id="cd11051">
    <property type="entry name" value="CYP59-like"/>
    <property type="match status" value="1"/>
</dbReference>
<keyword evidence="5" id="KW-0349">Heme</keyword>
<dbReference type="Gene3D" id="1.10.630.10">
    <property type="entry name" value="Cytochrome P450"/>
    <property type="match status" value="2"/>
</dbReference>
<comment type="cofactor">
    <cofactor evidence="1 5">
        <name>heme</name>
        <dbReference type="ChEBI" id="CHEBI:30413"/>
    </cofactor>
</comment>
<dbReference type="PANTHER" id="PTHR24305:SF232">
    <property type="entry name" value="P450, PUTATIVE (EUROFUNG)-RELATED"/>
    <property type="match status" value="1"/>
</dbReference>
<dbReference type="InParanoid" id="V5GB74"/>
<evidence type="ECO:0000256" key="3">
    <source>
        <dbReference type="ARBA" id="ARBA00022723"/>
    </source>
</evidence>
<keyword evidence="3 5" id="KW-0479">Metal-binding</keyword>
<evidence type="ECO:0008006" key="9">
    <source>
        <dbReference type="Google" id="ProtNLM"/>
    </source>
</evidence>
<dbReference type="HOGENOM" id="CLU_300895_0_0_1"/>
<comment type="caution">
    <text evidence="7">The sequence shown here is derived from an EMBL/GenBank/DDBJ whole genome shotgun (WGS) entry which is preliminary data.</text>
</comment>
<dbReference type="GO" id="GO:0016705">
    <property type="term" value="F:oxidoreductase activity, acting on paired donors, with incorporation or reduction of molecular oxygen"/>
    <property type="evidence" value="ECO:0007669"/>
    <property type="project" value="InterPro"/>
</dbReference>
<sequence>MLVHQWTLDLPNLFLLSVLPIVAIGFVLYCVIDSYAADLSHIPGPFFARFTDLDGLYRKWRVSLHGDWLTPLHQKYGDIVRVGPRSVSVADPAAIRTIYNTKSRLEKSHRWEVFSPAGINQPYGSMRDMAEHGMHRRQVAGAYATSSLYRYEPMVDRNIENLLEGLEKQRISGNWKVDIARWAYFYAYDLIGYVTFGKPIGFLHQGRDVHYLITTQIAMLYYFRTIVQLPMLRWFGINNPLLSYINRRFAFFKYAEGQVNHRFKEEGNWIDHSERNDMLSYFLAAREKQPDLMTREEVTTNCFVNMAAGSLSQSKVLEEILRFLVRTPEAQERLYTEIKSCDAGGAISNRRAQAIPYLNGVVREGLRLHHSGFGMIIGRNTPVGGLALPNGVHLPEGVEVGMDPRVLGTREETYHDEPYEFRPERWLPFEGESDESHASRVSTMDQVDLSFGYGASACIGKHVALMSIHKLLANLVYKYKLVSTDQSGSDDDYSKLLPHSFFWGHLQIVGKVMGMYPSDANPQYLPLFLLKEYPDYCTEGGIYIDTWPISYPMLAVFHPDMMAQFTQKSSLAKHELLYHEFMPLTQCQDLINSEGQQWKTWRSILNPGFSLKNILSLVPLMVEEVQVFRTRLDQLARTGETAALLEMGSKLAFDVVGRVALDIRIDGQNRPNRLYRTLLESISLLIVDAAPRTLWKKTLNIRRPFILWNNNRKIRNYLSPIINSHLQTREHNKGVKTVTGLAIEAYPKLNPVTSKQVDSKFIDILIAQLKIFFIAGTDTTAATISFMYELLHSNPEKLRKLRAEHEEILGDKDTLSARIIAHPNLLNQLPYTTAVIKETLRLFPPVGSVREGNKDFFLINPETGARLPTDGWMLFSCSMAEQRHEAFFPRPHDFIPERWFAGENEEFYVRKNTFRPFELGPRNCIGQELVQMELRIVLALTIREFDIVPMLAKDGLKLFGQVSYQRPFMDELAASPKEGMPITVKYYEDGHLTQ</sequence>
<evidence type="ECO:0000256" key="4">
    <source>
        <dbReference type="ARBA" id="ARBA00023004"/>
    </source>
</evidence>
<dbReference type="PANTHER" id="PTHR24305">
    <property type="entry name" value="CYTOCHROME P450"/>
    <property type="match status" value="1"/>
</dbReference>
<evidence type="ECO:0000256" key="2">
    <source>
        <dbReference type="ARBA" id="ARBA00010617"/>
    </source>
</evidence>
<dbReference type="InterPro" id="IPR002401">
    <property type="entry name" value="Cyt_P450_E_grp-I"/>
</dbReference>
<dbReference type="InterPro" id="IPR036396">
    <property type="entry name" value="Cyt_P450_sf"/>
</dbReference>
<dbReference type="EMBL" id="BAUL01000231">
    <property type="protein sequence ID" value="GAD98172.1"/>
    <property type="molecule type" value="Genomic_DNA"/>
</dbReference>
<protein>
    <recommendedName>
        <fullName evidence="9">Cytochrome P450</fullName>
    </recommendedName>
</protein>
<dbReference type="eggNOG" id="KOG0157">
    <property type="taxonomic scope" value="Eukaryota"/>
</dbReference>
<dbReference type="eggNOG" id="KOG0159">
    <property type="taxonomic scope" value="Eukaryota"/>
</dbReference>
<dbReference type="AlphaFoldDB" id="V5GB74"/>
<proteinExistence type="inferred from homology"/>
<gene>
    <name evidence="7" type="ORF">PVAR5_6863</name>
</gene>
<feature type="binding site" description="axial binding residue" evidence="5">
    <location>
        <position position="458"/>
    </location>
    <ligand>
        <name>heme</name>
        <dbReference type="ChEBI" id="CHEBI:30413"/>
    </ligand>
    <ligandPart>
        <name>Fe</name>
        <dbReference type="ChEBI" id="CHEBI:18248"/>
    </ligandPart>
</feature>
<evidence type="ECO:0000313" key="7">
    <source>
        <dbReference type="EMBL" id="GAD98172.1"/>
    </source>
</evidence>
<dbReference type="OrthoDB" id="10029320at2759"/>
<dbReference type="GO" id="GO:0005506">
    <property type="term" value="F:iron ion binding"/>
    <property type="evidence" value="ECO:0007669"/>
    <property type="project" value="InterPro"/>
</dbReference>
<evidence type="ECO:0000313" key="8">
    <source>
        <dbReference type="Proteomes" id="UP000018001"/>
    </source>
</evidence>
<dbReference type="PRINTS" id="PR00385">
    <property type="entry name" value="P450"/>
</dbReference>
<dbReference type="InterPro" id="IPR001128">
    <property type="entry name" value="Cyt_P450"/>
</dbReference>
<dbReference type="InterPro" id="IPR050121">
    <property type="entry name" value="Cytochrome_P450_monoxygenase"/>
</dbReference>
<dbReference type="Pfam" id="PF00067">
    <property type="entry name" value="p450"/>
    <property type="match status" value="2"/>
</dbReference>
<keyword evidence="8" id="KW-1185">Reference proteome</keyword>
<organism evidence="7 8">
    <name type="scientific">Byssochlamys spectabilis (strain No. 5 / NBRC 109023)</name>
    <name type="common">Paecilomyces variotii</name>
    <dbReference type="NCBI Taxonomy" id="1356009"/>
    <lineage>
        <taxon>Eukaryota</taxon>
        <taxon>Fungi</taxon>
        <taxon>Dikarya</taxon>
        <taxon>Ascomycota</taxon>
        <taxon>Pezizomycotina</taxon>
        <taxon>Eurotiomycetes</taxon>
        <taxon>Eurotiomycetidae</taxon>
        <taxon>Eurotiales</taxon>
        <taxon>Thermoascaceae</taxon>
        <taxon>Paecilomyces</taxon>
    </lineage>
</organism>
<evidence type="ECO:0000256" key="5">
    <source>
        <dbReference type="PIRSR" id="PIRSR602401-1"/>
    </source>
</evidence>
<name>V5GB74_BYSSN</name>
<keyword evidence="6" id="KW-0812">Transmembrane</keyword>
<reference evidence="8" key="1">
    <citation type="journal article" date="2014" name="Genome Announc.">
        <title>Draft genome sequence of the formaldehyde-resistant fungus Byssochlamys spectabilis No. 5 (anamorph Paecilomyces variotii No. 5) (NBRC109023).</title>
        <authorList>
            <person name="Oka T."/>
            <person name="Ekino K."/>
            <person name="Fukuda K."/>
            <person name="Nomura Y."/>
        </authorList>
    </citation>
    <scope>NUCLEOTIDE SEQUENCE [LARGE SCALE GENOMIC DNA]</scope>
    <source>
        <strain evidence="8">No. 5 / NBRC 109023</strain>
    </source>
</reference>
<keyword evidence="6" id="KW-1133">Transmembrane helix</keyword>
<dbReference type="PRINTS" id="PR00463">
    <property type="entry name" value="EP450I"/>
</dbReference>
<accession>V5GB74</accession>
<keyword evidence="4 5" id="KW-0408">Iron</keyword>
<feature type="transmembrane region" description="Helical" evidence="6">
    <location>
        <begin position="12"/>
        <end position="32"/>
    </location>
</feature>